<protein>
    <submittedName>
        <fullName evidence="1">Uncharacterized protein</fullName>
    </submittedName>
</protein>
<accession>A0A8H3KV07</accession>
<evidence type="ECO:0000313" key="2">
    <source>
        <dbReference type="Proteomes" id="UP000615446"/>
    </source>
</evidence>
<dbReference type="Proteomes" id="UP000615446">
    <property type="component" value="Unassembled WGS sequence"/>
</dbReference>
<gene>
    <name evidence="1" type="ORF">RCL2_000282600</name>
</gene>
<sequence length="166" mass="19535">MLIRCRHKSTSNQHQISIFKFKLNYVDSIFNYDIVNISNQYRIDVALEPQVSVKDIGVSKTASYDNTNNDNYRLFDKKLKCLFLRSQHPLRSALQQLVYKIFNLASFKKEAEKLVQDASKKFTDYRNKFNEAIILLVKDMQGTNREFSDHEVNEYISEEVVVKKIL</sequence>
<dbReference type="EMBL" id="BLAL01000016">
    <property type="protein sequence ID" value="GES75384.1"/>
    <property type="molecule type" value="Genomic_DNA"/>
</dbReference>
<comment type="caution">
    <text evidence="1">The sequence shown here is derived from an EMBL/GenBank/DDBJ whole genome shotgun (WGS) entry which is preliminary data.</text>
</comment>
<reference evidence="1" key="1">
    <citation type="submission" date="2019-10" db="EMBL/GenBank/DDBJ databases">
        <title>Conservation and host-specific expression of non-tandemly repeated heterogenous ribosome RNA gene in arbuscular mycorrhizal fungi.</title>
        <authorList>
            <person name="Maeda T."/>
            <person name="Kobayashi Y."/>
            <person name="Nakagawa T."/>
            <person name="Ezawa T."/>
            <person name="Yamaguchi K."/>
            <person name="Bino T."/>
            <person name="Nishimoto Y."/>
            <person name="Shigenobu S."/>
            <person name="Kawaguchi M."/>
        </authorList>
    </citation>
    <scope>NUCLEOTIDE SEQUENCE</scope>
    <source>
        <strain evidence="1">HR1</strain>
    </source>
</reference>
<evidence type="ECO:0000313" key="1">
    <source>
        <dbReference type="EMBL" id="GES75384.1"/>
    </source>
</evidence>
<dbReference type="OrthoDB" id="2364165at2759"/>
<organism evidence="1 2">
    <name type="scientific">Rhizophagus clarus</name>
    <dbReference type="NCBI Taxonomy" id="94130"/>
    <lineage>
        <taxon>Eukaryota</taxon>
        <taxon>Fungi</taxon>
        <taxon>Fungi incertae sedis</taxon>
        <taxon>Mucoromycota</taxon>
        <taxon>Glomeromycotina</taxon>
        <taxon>Glomeromycetes</taxon>
        <taxon>Glomerales</taxon>
        <taxon>Glomeraceae</taxon>
        <taxon>Rhizophagus</taxon>
    </lineage>
</organism>
<dbReference type="AlphaFoldDB" id="A0A8H3KV07"/>
<proteinExistence type="predicted"/>
<name>A0A8H3KV07_9GLOM</name>